<evidence type="ECO:0000313" key="3">
    <source>
        <dbReference type="EMBL" id="GAA3024471.1"/>
    </source>
</evidence>
<dbReference type="PANTHER" id="PTHR43649">
    <property type="entry name" value="ARABINOSE-BINDING PROTEIN-RELATED"/>
    <property type="match status" value="1"/>
</dbReference>
<evidence type="ECO:0000256" key="1">
    <source>
        <dbReference type="SAM" id="MobiDB-lite"/>
    </source>
</evidence>
<dbReference type="InterPro" id="IPR006059">
    <property type="entry name" value="SBP"/>
</dbReference>
<organism evidence="3 4">
    <name type="scientific">Streptosporangium longisporum</name>
    <dbReference type="NCBI Taxonomy" id="46187"/>
    <lineage>
        <taxon>Bacteria</taxon>
        <taxon>Bacillati</taxon>
        <taxon>Actinomycetota</taxon>
        <taxon>Actinomycetes</taxon>
        <taxon>Streptosporangiales</taxon>
        <taxon>Streptosporangiaceae</taxon>
        <taxon>Streptosporangium</taxon>
    </lineage>
</organism>
<proteinExistence type="predicted"/>
<dbReference type="Pfam" id="PF13416">
    <property type="entry name" value="SBP_bac_8"/>
    <property type="match status" value="1"/>
</dbReference>
<accession>A0ABN3YB39</accession>
<dbReference type="PANTHER" id="PTHR43649:SF12">
    <property type="entry name" value="DIACETYLCHITOBIOSE BINDING PROTEIN DASA"/>
    <property type="match status" value="1"/>
</dbReference>
<keyword evidence="2" id="KW-0732">Signal</keyword>
<feature type="compositionally biased region" description="Low complexity" evidence="1">
    <location>
        <begin position="350"/>
        <end position="387"/>
    </location>
</feature>
<dbReference type="Proteomes" id="UP001499930">
    <property type="component" value="Unassembled WGS sequence"/>
</dbReference>
<dbReference type="SUPFAM" id="SSF53850">
    <property type="entry name" value="Periplasmic binding protein-like II"/>
    <property type="match status" value="1"/>
</dbReference>
<dbReference type="EMBL" id="BAAAWD010000015">
    <property type="protein sequence ID" value="GAA3024471.1"/>
    <property type="molecule type" value="Genomic_DNA"/>
</dbReference>
<sequence>MSRLLALALCLLCLTASVAPVPPPGPSPGGCVLRIATGADVSGGVRERALEAVWNRHPGRPRACFVAISSVADEQRSAMIAAAQARAGHYDVFNLDIQWIPEFAEAGFLRPIDTVTHGETNDFLSQVWAAGGWKDVRYAVPFNTDVGLLYRRDDVREPSDWRDMTVLATARRSGATRTDLGLTGQFASYEGLTVNALEAIWANGGDVVDAAGRVVIAEKEGVAAVRGLIEAVTTGVISGETLGGKEADSLSTFREGRALFLRHWPSAHEVLSGERGSGGIGFAAAPLPWQGVLGGQYLAVSRHSPRRDLAQRLVAALTGREAAVLLYQCGGFAPARVSALYAQERADCDGPASASSSSPSGAPSDAPSASSSSSSSPSGAGPGATAEPEAESVPPDTLLRALTQARSRPSTPYYSQFSRVFRTEVHDLLSCWALRRTGCQEAKAFTAGLAPKLRKALAGG</sequence>
<protein>
    <recommendedName>
        <fullName evidence="5">ABC transporter substrate-binding protein</fullName>
    </recommendedName>
</protein>
<comment type="caution">
    <text evidence="3">The sequence shown here is derived from an EMBL/GenBank/DDBJ whole genome shotgun (WGS) entry which is preliminary data.</text>
</comment>
<name>A0ABN3YB39_9ACTN</name>
<evidence type="ECO:0000313" key="4">
    <source>
        <dbReference type="Proteomes" id="UP001499930"/>
    </source>
</evidence>
<feature type="signal peptide" evidence="2">
    <location>
        <begin position="1"/>
        <end position="19"/>
    </location>
</feature>
<keyword evidence="4" id="KW-1185">Reference proteome</keyword>
<feature type="chain" id="PRO_5045154888" description="ABC transporter substrate-binding protein" evidence="2">
    <location>
        <begin position="20"/>
        <end position="460"/>
    </location>
</feature>
<evidence type="ECO:0008006" key="5">
    <source>
        <dbReference type="Google" id="ProtNLM"/>
    </source>
</evidence>
<dbReference type="InterPro" id="IPR050490">
    <property type="entry name" value="Bact_solute-bd_prot1"/>
</dbReference>
<dbReference type="Gene3D" id="3.40.190.10">
    <property type="entry name" value="Periplasmic binding protein-like II"/>
    <property type="match status" value="2"/>
</dbReference>
<dbReference type="RefSeq" id="WP_344900790.1">
    <property type="nucleotide sequence ID" value="NZ_BAAAWD010000015.1"/>
</dbReference>
<gene>
    <name evidence="3" type="ORF">GCM10017559_57490</name>
</gene>
<evidence type="ECO:0000256" key="2">
    <source>
        <dbReference type="SAM" id="SignalP"/>
    </source>
</evidence>
<feature type="region of interest" description="Disordered" evidence="1">
    <location>
        <begin position="348"/>
        <end position="394"/>
    </location>
</feature>
<reference evidence="3 4" key="1">
    <citation type="journal article" date="2019" name="Int. J. Syst. Evol. Microbiol.">
        <title>The Global Catalogue of Microorganisms (GCM) 10K type strain sequencing project: providing services to taxonomists for standard genome sequencing and annotation.</title>
        <authorList>
            <consortium name="The Broad Institute Genomics Platform"/>
            <consortium name="The Broad Institute Genome Sequencing Center for Infectious Disease"/>
            <person name="Wu L."/>
            <person name="Ma J."/>
        </authorList>
    </citation>
    <scope>NUCLEOTIDE SEQUENCE [LARGE SCALE GENOMIC DNA]</scope>
    <source>
        <strain evidence="3 4">JCM 3106</strain>
    </source>
</reference>